<dbReference type="OrthoDB" id="317140at2"/>
<dbReference type="InterPro" id="IPR038352">
    <property type="entry name" value="Imelysin_sf"/>
</dbReference>
<evidence type="ECO:0000313" key="4">
    <source>
        <dbReference type="EMBL" id="TGL60202.1"/>
    </source>
</evidence>
<gene>
    <name evidence="4" type="ORF">EHQ58_06795</name>
</gene>
<evidence type="ECO:0000256" key="2">
    <source>
        <dbReference type="ARBA" id="ARBA00022729"/>
    </source>
</evidence>
<dbReference type="GO" id="GO:0030313">
    <property type="term" value="C:cell envelope"/>
    <property type="evidence" value="ECO:0007669"/>
    <property type="project" value="UniProtKB-SubCell"/>
</dbReference>
<comment type="subcellular location">
    <subcellularLocation>
        <location evidence="1">Cell envelope</location>
    </subcellularLocation>
</comment>
<dbReference type="InterPro" id="IPR034984">
    <property type="entry name" value="Imelysin-like_IPPA"/>
</dbReference>
<sequence>MSKVKLISITIKINSFNILLIGLSFVFLTIGNCTRNRTEITLESLLNGSLYTTSRTYDTTAIFSNLGNNVILAGYTSLSNEATTFKTAADSYSQNCANTTALQNLQDLWKVNFTKLKSIEIVQFGPAVQGGYYETIDPWPTSYLSNPADTSAINEFIVGSTTINTSNIASLNKLAKGLPAIEYLLFDDGTGNSSLISICNNLTGRRLSFLVSLISDYATNAGSLKNAWSETGGNFLKELTSAGLGSSFFETKKLALDSLITQMVTVLNNLVDKKLGYPSGLNIASGGTIRASAIESRYADASMDGLVANLVSLQVFYTGNGGAGISDYVRATNPILDRKIIFQIEEAISKSKQVSNLRISLTSNDLSKIRDAYEAIRALRITLTTDLSALSGTGTSTVTGDGD</sequence>
<evidence type="ECO:0000256" key="1">
    <source>
        <dbReference type="ARBA" id="ARBA00004196"/>
    </source>
</evidence>
<feature type="domain" description="Imelysin-like" evidence="3">
    <location>
        <begin position="71"/>
        <end position="379"/>
    </location>
</feature>
<comment type="caution">
    <text evidence="4">The sequence shown here is derived from an EMBL/GenBank/DDBJ whole genome shotgun (WGS) entry which is preliminary data.</text>
</comment>
<dbReference type="CDD" id="cd14659">
    <property type="entry name" value="Imelysin-like_IPPA"/>
    <property type="match status" value="1"/>
</dbReference>
<dbReference type="Gene3D" id="1.20.1420.20">
    <property type="entry name" value="M75 peptidase, HXXE motif"/>
    <property type="match status" value="1"/>
</dbReference>
<dbReference type="InterPro" id="IPR018976">
    <property type="entry name" value="Imelysin-like"/>
</dbReference>
<dbReference type="Proteomes" id="UP000297693">
    <property type="component" value="Unassembled WGS sequence"/>
</dbReference>
<accession>A0A4R9K2G4</accession>
<dbReference type="AlphaFoldDB" id="A0A4R9K2G4"/>
<reference evidence="4" key="1">
    <citation type="journal article" date="2019" name="PLoS Negl. Trop. Dis.">
        <title>Revisiting the worldwide diversity of Leptospira species in the environment.</title>
        <authorList>
            <person name="Vincent A.T."/>
            <person name="Schiettekatte O."/>
            <person name="Bourhy P."/>
            <person name="Veyrier F.J."/>
            <person name="Picardeau M."/>
        </authorList>
    </citation>
    <scope>NUCLEOTIDE SEQUENCE [LARGE SCALE GENOMIC DNA]</scope>
    <source>
        <strain evidence="4">201702476</strain>
    </source>
</reference>
<keyword evidence="5" id="KW-1185">Reference proteome</keyword>
<name>A0A4R9K2G4_9LEPT</name>
<organism evidence="4 5">
    <name type="scientific">Leptospira ognonensis</name>
    <dbReference type="NCBI Taxonomy" id="2484945"/>
    <lineage>
        <taxon>Bacteria</taxon>
        <taxon>Pseudomonadati</taxon>
        <taxon>Spirochaetota</taxon>
        <taxon>Spirochaetia</taxon>
        <taxon>Leptospirales</taxon>
        <taxon>Leptospiraceae</taxon>
        <taxon>Leptospira</taxon>
    </lineage>
</organism>
<protein>
    <recommendedName>
        <fullName evidence="3">Imelysin-like domain-containing protein</fullName>
    </recommendedName>
</protein>
<evidence type="ECO:0000259" key="3">
    <source>
        <dbReference type="Pfam" id="PF09375"/>
    </source>
</evidence>
<keyword evidence="2" id="KW-0732">Signal</keyword>
<evidence type="ECO:0000313" key="5">
    <source>
        <dbReference type="Proteomes" id="UP000297693"/>
    </source>
</evidence>
<dbReference type="Pfam" id="PF09375">
    <property type="entry name" value="Peptidase_M75"/>
    <property type="match status" value="1"/>
</dbReference>
<dbReference type="EMBL" id="RQGD01000022">
    <property type="protein sequence ID" value="TGL60202.1"/>
    <property type="molecule type" value="Genomic_DNA"/>
</dbReference>
<proteinExistence type="predicted"/>